<dbReference type="PANTHER" id="PTHR22600:SF57">
    <property type="entry name" value="BETA-N-ACETYLHEXOSAMINIDASE"/>
    <property type="match status" value="1"/>
</dbReference>
<name>A0A0C7NVN6_DEFTU</name>
<dbReference type="EMBL" id="LN824141">
    <property type="protein sequence ID" value="CEP77548.1"/>
    <property type="molecule type" value="Genomic_DNA"/>
</dbReference>
<dbReference type="InterPro" id="IPR015883">
    <property type="entry name" value="Glyco_hydro_20_cat"/>
</dbReference>
<evidence type="ECO:0000256" key="5">
    <source>
        <dbReference type="ARBA" id="ARBA00023295"/>
    </source>
</evidence>
<dbReference type="InterPro" id="IPR015882">
    <property type="entry name" value="HEX_bac_N"/>
</dbReference>
<evidence type="ECO:0000259" key="7">
    <source>
        <dbReference type="Pfam" id="PF00728"/>
    </source>
</evidence>
<dbReference type="InterPro" id="IPR029018">
    <property type="entry name" value="Hex-like_dom2"/>
</dbReference>
<dbReference type="PANTHER" id="PTHR22600">
    <property type="entry name" value="BETA-HEXOSAMINIDASE"/>
    <property type="match status" value="1"/>
</dbReference>
<dbReference type="Pfam" id="PF02838">
    <property type="entry name" value="Glyco_hydro_20b"/>
    <property type="match status" value="1"/>
</dbReference>
<evidence type="ECO:0000256" key="2">
    <source>
        <dbReference type="ARBA" id="ARBA00006285"/>
    </source>
</evidence>
<dbReference type="InterPro" id="IPR025705">
    <property type="entry name" value="Beta_hexosaminidase_sua/sub"/>
</dbReference>
<dbReference type="AlphaFoldDB" id="A0A0C7NVN6"/>
<dbReference type="PATRIC" id="fig|1006576.9.peg.213"/>
<dbReference type="SUPFAM" id="SSF51445">
    <property type="entry name" value="(Trans)glycosidases"/>
    <property type="match status" value="1"/>
</dbReference>
<evidence type="ECO:0000313" key="10">
    <source>
        <dbReference type="Proteomes" id="UP000032809"/>
    </source>
</evidence>
<evidence type="ECO:0000259" key="8">
    <source>
        <dbReference type="Pfam" id="PF02838"/>
    </source>
</evidence>
<proteinExistence type="inferred from homology"/>
<dbReference type="GO" id="GO:0030203">
    <property type="term" value="P:glycosaminoglycan metabolic process"/>
    <property type="evidence" value="ECO:0007669"/>
    <property type="project" value="TreeGrafter"/>
</dbReference>
<protein>
    <recommendedName>
        <fullName evidence="3">beta-N-acetylhexosaminidase</fullName>
        <ecNumber evidence="3">3.2.1.52</ecNumber>
    </recommendedName>
</protein>
<comment type="similarity">
    <text evidence="2">Belongs to the glycosyl hydrolase 20 family.</text>
</comment>
<keyword evidence="4 9" id="KW-0378">Hydrolase</keyword>
<dbReference type="GO" id="GO:0016020">
    <property type="term" value="C:membrane"/>
    <property type="evidence" value="ECO:0007669"/>
    <property type="project" value="TreeGrafter"/>
</dbReference>
<evidence type="ECO:0000313" key="9">
    <source>
        <dbReference type="EMBL" id="CEP77548.1"/>
    </source>
</evidence>
<reference evidence="10" key="1">
    <citation type="submission" date="2014-11" db="EMBL/GenBank/DDBJ databases">
        <authorList>
            <person name="Wibberg D."/>
        </authorList>
    </citation>
    <scope>NUCLEOTIDE SEQUENCE [LARGE SCALE GENOMIC DNA]</scope>
    <source>
        <strain evidence="10">L3</strain>
    </source>
</reference>
<feature type="domain" description="Glycoside hydrolase family 20 catalytic" evidence="7">
    <location>
        <begin position="120"/>
        <end position="364"/>
    </location>
</feature>
<dbReference type="Gene3D" id="3.20.20.80">
    <property type="entry name" value="Glycosidases"/>
    <property type="match status" value="1"/>
</dbReference>
<dbReference type="HOGENOM" id="CLU_020160_0_0_0"/>
<feature type="domain" description="Beta-hexosaminidase bacterial type N-terminal" evidence="8">
    <location>
        <begin position="2"/>
        <end position="116"/>
    </location>
</feature>
<dbReference type="RefSeq" id="WP_045087157.1">
    <property type="nucleotide sequence ID" value="NZ_LN824141.1"/>
</dbReference>
<dbReference type="PRINTS" id="PR00738">
    <property type="entry name" value="GLHYDRLASE20"/>
</dbReference>
<dbReference type="CDD" id="cd06565">
    <property type="entry name" value="GH20_GcnA-like"/>
    <property type="match status" value="1"/>
</dbReference>
<keyword evidence="10" id="KW-1185">Reference proteome</keyword>
<evidence type="ECO:0000256" key="1">
    <source>
        <dbReference type="ARBA" id="ARBA00001231"/>
    </source>
</evidence>
<evidence type="ECO:0000256" key="4">
    <source>
        <dbReference type="ARBA" id="ARBA00022801"/>
    </source>
</evidence>
<evidence type="ECO:0000256" key="3">
    <source>
        <dbReference type="ARBA" id="ARBA00012663"/>
    </source>
</evidence>
<dbReference type="STRING" id="1006576.DTL3_0217"/>
<dbReference type="Proteomes" id="UP000032809">
    <property type="component" value="Chromosome I"/>
</dbReference>
<dbReference type="Gene3D" id="3.30.379.10">
    <property type="entry name" value="Chitobiase/beta-hexosaminidase domain 2-like"/>
    <property type="match status" value="1"/>
</dbReference>
<gene>
    <name evidence="9" type="ORF">DTL3_0217</name>
</gene>
<dbReference type="GO" id="GO:0004563">
    <property type="term" value="F:beta-N-acetylhexosaminidase activity"/>
    <property type="evidence" value="ECO:0007669"/>
    <property type="project" value="UniProtKB-EC"/>
</dbReference>
<dbReference type="GO" id="GO:0005975">
    <property type="term" value="P:carbohydrate metabolic process"/>
    <property type="evidence" value="ECO:0007669"/>
    <property type="project" value="InterPro"/>
</dbReference>
<dbReference type="KEGG" id="dtn:DTL3_0217"/>
<dbReference type="Pfam" id="PF00728">
    <property type="entry name" value="Glyco_hydro_20"/>
    <property type="match status" value="1"/>
</dbReference>
<feature type="active site" description="Proton donor" evidence="6">
    <location>
        <position position="272"/>
    </location>
</feature>
<comment type="catalytic activity">
    <reaction evidence="1">
        <text>Hydrolysis of terminal non-reducing N-acetyl-D-hexosamine residues in N-acetyl-beta-D-hexosaminides.</text>
        <dbReference type="EC" id="3.2.1.52"/>
    </reaction>
</comment>
<accession>A0A0C7NVN6</accession>
<dbReference type="SUPFAM" id="SSF55545">
    <property type="entry name" value="beta-N-acetylhexosaminidase-like domain"/>
    <property type="match status" value="1"/>
</dbReference>
<dbReference type="EC" id="3.2.1.52" evidence="3"/>
<dbReference type="InterPro" id="IPR017853">
    <property type="entry name" value="GH"/>
</dbReference>
<organism evidence="9 10">
    <name type="scientific">Defluviitoga tunisiensis</name>
    <dbReference type="NCBI Taxonomy" id="1006576"/>
    <lineage>
        <taxon>Bacteria</taxon>
        <taxon>Thermotogati</taxon>
        <taxon>Thermotogota</taxon>
        <taxon>Thermotogae</taxon>
        <taxon>Petrotogales</taxon>
        <taxon>Petrotogaceae</taxon>
        <taxon>Defluviitoga</taxon>
    </lineage>
</organism>
<evidence type="ECO:0000256" key="6">
    <source>
        <dbReference type="PIRSR" id="PIRSR625705-1"/>
    </source>
</evidence>
<dbReference type="OrthoDB" id="9763537at2"/>
<keyword evidence="5 9" id="KW-0326">Glycosidase</keyword>
<sequence length="604" mass="69078">MIPVPKKLTLLEGIFEIPDKGKIYTSVDTFKLAELVKSIFSEKKLELTTYNDGTSIIELMIDGNVVNSSQGYKMRIIKSKIIIIGATHQGLFYGIQTLKQLFREHGYQIPSMIIEDEPAFKNRGFMLDISRDRVPTISTLKSLIDILAELKYNQFQLYTEHTFAYTNHEIVWKDYSPLTSQDILELDNYCKERYIELVPNQNSFGHMEKWLSHEEYKYLAEAPNGFIKPWGEKSGPFSLSPAVPESIKFVNSLFDELLPNFTSTKVNVGGDETFDLGLGRSKELCENLGKGRVYLNFLLDIYKIIKKHDRTMMFWGDIIKNYPEHVEELPDDVISLIWGYEANHPFEKECSLFAEKGLTFYVCPGTSSWNSFVGRSDNALENIENAVLNGKNLGASGVLLTDWGDNGHPQHLPCSVIGLGYSSTLGWNPSNKPFINEFLKDINIHVFHVKDDISQILYNLGNLYKNIGVEIHNSTPYFLALLFPERIISSNEMNNVNVEGVKKSIDLAEEIIQELFKIRNNSDKKLLIDQIINNTEMAILGMKVILLIKKYMNIVSIPENEWIIFKKELNSVINDYQKLWLSVNRPGGLEDSLKKLSKILQLRN</sequence>